<name>A0AB39R5N9_9ACTN</name>
<protein>
    <recommendedName>
        <fullName evidence="3">Transposase DDE domain-containing protein</fullName>
    </recommendedName>
</protein>
<dbReference type="RefSeq" id="WP_369228663.1">
    <property type="nucleotide sequence ID" value="NZ_CP163442.1"/>
</dbReference>
<geneLocation type="plasmid" evidence="2">
    <name>unnamed1</name>
</geneLocation>
<evidence type="ECO:0000313" key="2">
    <source>
        <dbReference type="EMBL" id="XDQ50144.1"/>
    </source>
</evidence>
<reference evidence="2" key="1">
    <citation type="submission" date="2024-07" db="EMBL/GenBank/DDBJ databases">
        <authorList>
            <person name="Yu S.T."/>
        </authorList>
    </citation>
    <scope>NUCLEOTIDE SEQUENCE</scope>
    <source>
        <strain evidence="2">R39</strain>
        <plasmid evidence="2">unnamed1</plasmid>
    </source>
</reference>
<dbReference type="EMBL" id="CP163442">
    <property type="protein sequence ID" value="XDQ50144.1"/>
    <property type="molecule type" value="Genomic_DNA"/>
</dbReference>
<evidence type="ECO:0000256" key="1">
    <source>
        <dbReference type="SAM" id="MobiDB-lite"/>
    </source>
</evidence>
<gene>
    <name evidence="2" type="ORF">AB5J52_49610</name>
</gene>
<feature type="region of interest" description="Disordered" evidence="1">
    <location>
        <begin position="48"/>
        <end position="96"/>
    </location>
</feature>
<feature type="compositionally biased region" description="Low complexity" evidence="1">
    <location>
        <begin position="49"/>
        <end position="62"/>
    </location>
</feature>
<accession>A0AB39R5N9</accession>
<keyword evidence="2" id="KW-0614">Plasmid</keyword>
<dbReference type="AlphaFoldDB" id="A0AB39R5N9"/>
<organism evidence="2">
    <name type="scientific">Streptomyces sp. R39</name>
    <dbReference type="NCBI Taxonomy" id="3238631"/>
    <lineage>
        <taxon>Bacteria</taxon>
        <taxon>Bacillati</taxon>
        <taxon>Actinomycetota</taxon>
        <taxon>Actinomycetes</taxon>
        <taxon>Kitasatosporales</taxon>
        <taxon>Streptomycetaceae</taxon>
        <taxon>Streptomyces</taxon>
    </lineage>
</organism>
<proteinExistence type="predicted"/>
<sequence>MRSGAAGAANEFAHGHGMRRCRCRGQGRAHVQHVLSAIAVSIECLSGLTATEETPTPRRPTAFQNHLDQREIPGRSTGEPRAAGLDNSKIPGSGSG</sequence>
<evidence type="ECO:0008006" key="3">
    <source>
        <dbReference type="Google" id="ProtNLM"/>
    </source>
</evidence>